<dbReference type="SUPFAM" id="SSF49899">
    <property type="entry name" value="Concanavalin A-like lectins/glucanases"/>
    <property type="match status" value="1"/>
</dbReference>
<comment type="function">
    <text evidence="8">Enables the bacterium to metabolize sucrose as a sole carbon source.</text>
</comment>
<dbReference type="InterPro" id="IPR018053">
    <property type="entry name" value="Glyco_hydro_32_AS"/>
</dbReference>
<dbReference type="Proteomes" id="UP001596282">
    <property type="component" value="Unassembled WGS sequence"/>
</dbReference>
<dbReference type="InterPro" id="IPR013148">
    <property type="entry name" value="Glyco_hydro_32_N"/>
</dbReference>
<keyword evidence="11" id="KW-1185">Reference proteome</keyword>
<accession>A0ABW1S3G9</accession>
<dbReference type="SMART" id="SM00640">
    <property type="entry name" value="Glyco_32"/>
    <property type="match status" value="1"/>
</dbReference>
<name>A0ABW1S3G9_9LACO</name>
<comment type="similarity">
    <text evidence="2 8">Belongs to the glycosyl hydrolase 32 family.</text>
</comment>
<dbReference type="InterPro" id="IPR023296">
    <property type="entry name" value="Glyco_hydro_beta-prop_sf"/>
</dbReference>
<dbReference type="PANTHER" id="PTHR43101">
    <property type="entry name" value="BETA-FRUCTOSIDASE"/>
    <property type="match status" value="1"/>
</dbReference>
<dbReference type="NCBIfam" id="TIGR01322">
    <property type="entry name" value="scrB_fam"/>
    <property type="match status" value="1"/>
</dbReference>
<dbReference type="Gene3D" id="2.115.10.20">
    <property type="entry name" value="Glycosyl hydrolase domain, family 43"/>
    <property type="match status" value="1"/>
</dbReference>
<dbReference type="GO" id="GO:0004564">
    <property type="term" value="F:beta-fructofuranosidase activity"/>
    <property type="evidence" value="ECO:0007669"/>
    <property type="project" value="UniProtKB-EC"/>
</dbReference>
<keyword evidence="8" id="KW-0963">Cytoplasm</keyword>
<dbReference type="CDD" id="cd18623">
    <property type="entry name" value="GH32_ScrB-like"/>
    <property type="match status" value="1"/>
</dbReference>
<dbReference type="SUPFAM" id="SSF75005">
    <property type="entry name" value="Arabinanase/levansucrase/invertase"/>
    <property type="match status" value="1"/>
</dbReference>
<evidence type="ECO:0000313" key="11">
    <source>
        <dbReference type="Proteomes" id="UP001596282"/>
    </source>
</evidence>
<comment type="pathway">
    <text evidence="1 8">Glycan biosynthesis; sucrose metabolism.</text>
</comment>
<comment type="caution">
    <text evidence="10">The sequence shown here is derived from an EMBL/GenBank/DDBJ whole genome shotgun (WGS) entry which is preliminary data.</text>
</comment>
<dbReference type="InterPro" id="IPR006232">
    <property type="entry name" value="Suc6P_hydrolase"/>
</dbReference>
<evidence type="ECO:0000256" key="1">
    <source>
        <dbReference type="ARBA" id="ARBA00004914"/>
    </source>
</evidence>
<dbReference type="Gene3D" id="2.60.120.560">
    <property type="entry name" value="Exo-inulinase, domain 1"/>
    <property type="match status" value="1"/>
</dbReference>
<reference evidence="11" key="1">
    <citation type="journal article" date="2019" name="Int. J. Syst. Evol. Microbiol.">
        <title>The Global Catalogue of Microorganisms (GCM) 10K type strain sequencing project: providing services to taxonomists for standard genome sequencing and annotation.</title>
        <authorList>
            <consortium name="The Broad Institute Genomics Platform"/>
            <consortium name="The Broad Institute Genome Sequencing Center for Infectious Disease"/>
            <person name="Wu L."/>
            <person name="Ma J."/>
        </authorList>
    </citation>
    <scope>NUCLEOTIDE SEQUENCE [LARGE SCALE GENOMIC DNA]</scope>
    <source>
        <strain evidence="11">CCM 8933</strain>
    </source>
</reference>
<evidence type="ECO:0000256" key="8">
    <source>
        <dbReference type="RuleBase" id="RU365015"/>
    </source>
</evidence>
<evidence type="ECO:0000256" key="4">
    <source>
        <dbReference type="ARBA" id="ARBA00019623"/>
    </source>
</evidence>
<dbReference type="RefSeq" id="WP_137627342.1">
    <property type="nucleotide sequence ID" value="NZ_BJDJ01000001.1"/>
</dbReference>
<keyword evidence="6 8" id="KW-0326">Glycosidase</keyword>
<evidence type="ECO:0000256" key="7">
    <source>
        <dbReference type="ARBA" id="ARBA00033367"/>
    </source>
</evidence>
<dbReference type="EMBL" id="JBHSSC010000045">
    <property type="protein sequence ID" value="MFC6182414.1"/>
    <property type="molecule type" value="Genomic_DNA"/>
</dbReference>
<evidence type="ECO:0000256" key="2">
    <source>
        <dbReference type="ARBA" id="ARBA00009902"/>
    </source>
</evidence>
<proteinExistence type="inferred from homology"/>
<evidence type="ECO:0000256" key="3">
    <source>
        <dbReference type="ARBA" id="ARBA00012758"/>
    </source>
</evidence>
<evidence type="ECO:0000256" key="5">
    <source>
        <dbReference type="ARBA" id="ARBA00022801"/>
    </source>
</evidence>
<gene>
    <name evidence="10" type="ORF">ACFP5Y_14345</name>
</gene>
<dbReference type="EC" id="3.2.1.26" evidence="3 8"/>
<dbReference type="PANTHER" id="PTHR43101:SF1">
    <property type="entry name" value="BETA-FRUCTOSIDASE"/>
    <property type="match status" value="1"/>
</dbReference>
<keyword evidence="5 8" id="KW-0378">Hydrolase</keyword>
<dbReference type="Pfam" id="PF00251">
    <property type="entry name" value="Glyco_hydro_32N"/>
    <property type="match status" value="1"/>
</dbReference>
<comment type="subcellular location">
    <subcellularLocation>
        <location evidence="8">Cytoplasm</location>
    </subcellularLocation>
</comment>
<sequence length="491" mass="54405">MTVTSWTTAMRYRPYAQWPAQQLIDLRAKIAQSHWRFGYHIQPTTGLLNDPNGFTYFNGQWQLFYQSFPFGPVHGLKSWVHLVSDDLLHWQNLGRALTPDSPLDQQGVYSGSALPVEDRLFLMYTGNVRDQQWQRHPKQNGAWLTTANQVTKLVAPLISDPPTGVTEHFRDPQLIRHGEWYYAILGAQKQDQTGHILVYRARDVTGPWHIAGELTFGDQALGYMVECPNLVFIDDRPVLTFCPQGISPDVLASDNRYPNAYVVGTAFDWEHLRIVNPSPLRLLDAGFDVYATQAFNAPDGQVLAVSWIGLPDTTYPSDQEGWANGLSMVKTLRLCHGELRQTPVTSLETLRTRRLALTTESASIPAQSELQFTIPADQQGTLTIVMNQVTGAGLTLTFDTVHGKLVVDRSAAGAGVAVDYGTSRTATLPVGQAVTGQLLLDNSVFELYLNDGATVLTGRLFPPAGPWQLTTTGFTVALNLQGWQLASINQD</sequence>
<evidence type="ECO:0000256" key="6">
    <source>
        <dbReference type="ARBA" id="ARBA00023295"/>
    </source>
</evidence>
<dbReference type="InterPro" id="IPR001362">
    <property type="entry name" value="Glyco_hydro_32"/>
</dbReference>
<dbReference type="PROSITE" id="PS00609">
    <property type="entry name" value="GLYCOSYL_HYDROL_F32"/>
    <property type="match status" value="1"/>
</dbReference>
<protein>
    <recommendedName>
        <fullName evidence="4 8">Sucrose-6-phosphate hydrolase</fullName>
        <ecNumber evidence="3 8">3.2.1.26</ecNumber>
    </recommendedName>
    <alternativeName>
        <fullName evidence="7 8">Invertase</fullName>
    </alternativeName>
</protein>
<keyword evidence="8" id="KW-0119">Carbohydrate metabolism</keyword>
<evidence type="ECO:0000313" key="10">
    <source>
        <dbReference type="EMBL" id="MFC6182414.1"/>
    </source>
</evidence>
<dbReference type="InterPro" id="IPR013320">
    <property type="entry name" value="ConA-like_dom_sf"/>
</dbReference>
<evidence type="ECO:0000259" key="9">
    <source>
        <dbReference type="Pfam" id="PF00251"/>
    </source>
</evidence>
<comment type="catalytic activity">
    <reaction evidence="8">
        <text>Hydrolysis of terminal non-reducing beta-D-fructofuranoside residues in beta-D-fructofuranosides.</text>
        <dbReference type="EC" id="3.2.1.26"/>
    </reaction>
</comment>
<feature type="domain" description="Glycosyl hydrolase family 32 N-terminal" evidence="9">
    <location>
        <begin position="40"/>
        <end position="343"/>
    </location>
</feature>
<organism evidence="10 11">
    <name type="scientific">Lactiplantibacillus daowaiensis</name>
    <dbReference type="NCBI Taxonomy" id="2559918"/>
    <lineage>
        <taxon>Bacteria</taxon>
        <taxon>Bacillati</taxon>
        <taxon>Bacillota</taxon>
        <taxon>Bacilli</taxon>
        <taxon>Lactobacillales</taxon>
        <taxon>Lactobacillaceae</taxon>
        <taxon>Lactiplantibacillus</taxon>
    </lineage>
</organism>
<dbReference type="InterPro" id="IPR051214">
    <property type="entry name" value="GH32_Enzymes"/>
</dbReference>